<evidence type="ECO:0000256" key="1">
    <source>
        <dbReference type="ARBA" id="ARBA00004604"/>
    </source>
</evidence>
<dbReference type="InterPro" id="IPR035979">
    <property type="entry name" value="RBD_domain_sf"/>
</dbReference>
<dbReference type="InterPro" id="IPR012677">
    <property type="entry name" value="Nucleotide-bd_a/b_plait_sf"/>
</dbReference>
<evidence type="ECO:0000256" key="5">
    <source>
        <dbReference type="SAM" id="MobiDB-lite"/>
    </source>
</evidence>
<dbReference type="AlphaFoldDB" id="A0AAF0FEP3"/>
<dbReference type="Proteomes" id="UP001214628">
    <property type="component" value="Chromosome 8"/>
</dbReference>
<evidence type="ECO:0000256" key="4">
    <source>
        <dbReference type="PROSITE-ProRule" id="PRU00176"/>
    </source>
</evidence>
<evidence type="ECO:0000256" key="3">
    <source>
        <dbReference type="ARBA" id="ARBA00023242"/>
    </source>
</evidence>
<name>A0AAF0FEP3_9BASI</name>
<keyword evidence="3" id="KW-0539">Nucleus</keyword>
<sequence>MVRESVGKRKAEAKLNVPVGAQDKKKVRVDAPVKKVSKKDASKPKQSADPTSKPTREPKIKSAPVKAVLPVSALKTKKKQSVAQNDAAVSSKSRDVVKSKPSSKSNTKSDSMKDVQRESPKFKQKSSARSSSAGKTKEHPSSSTRTAKPPLKSAFAKPGVKSKKVLRIHEATDLAPVEPQSSTEEEQDVNDSHANLGGFPDPIDNDSEEEDEEDDALARHAEPSVQETVRLPSSRDDAVVRQRLEQAQKRHLQSGKQDDTGVVYVGRLPHGFFEKQLRAYFSQFGDLRRLRLSRNKKTGHSKHYAFLEFDSREVAEIVVDTMNNYLLDGHLLQMAIIPANKVDENIWIGANRQFRKVPTDRVERVRRSRPRTAEQREQVHQRLLQREKKRRAKLASLGIEYDFPGYQQ</sequence>
<evidence type="ECO:0000259" key="6">
    <source>
        <dbReference type="PROSITE" id="PS50102"/>
    </source>
</evidence>
<dbReference type="SMART" id="SM00360">
    <property type="entry name" value="RRM"/>
    <property type="match status" value="1"/>
</dbReference>
<dbReference type="PANTHER" id="PTHR46754">
    <property type="entry name" value="MKI67 FHA DOMAIN-INTERACTING NUCLEOLAR PHOSPHOPROTEIN"/>
    <property type="match status" value="1"/>
</dbReference>
<dbReference type="GO" id="GO:0005730">
    <property type="term" value="C:nucleolus"/>
    <property type="evidence" value="ECO:0007669"/>
    <property type="project" value="UniProtKB-SubCell"/>
</dbReference>
<dbReference type="Gene3D" id="3.30.70.330">
    <property type="match status" value="1"/>
</dbReference>
<reference evidence="7" key="1">
    <citation type="submission" date="2023-02" db="EMBL/GenBank/DDBJ databases">
        <title>Mating type loci evolution in Malassezia.</title>
        <authorList>
            <person name="Coelho M.A."/>
        </authorList>
    </citation>
    <scope>NUCLEOTIDE SEQUENCE</scope>
    <source>
        <strain evidence="7">CBS 14136</strain>
    </source>
</reference>
<dbReference type="InterPro" id="IPR000504">
    <property type="entry name" value="RRM_dom"/>
</dbReference>
<feature type="compositionally biased region" description="Acidic residues" evidence="5">
    <location>
        <begin position="203"/>
        <end position="215"/>
    </location>
</feature>
<comment type="subcellular location">
    <subcellularLocation>
        <location evidence="1">Nucleus</location>
        <location evidence="1">Nucleolus</location>
    </subcellularLocation>
</comment>
<keyword evidence="2 4" id="KW-0694">RNA-binding</keyword>
<dbReference type="Pfam" id="PF00076">
    <property type="entry name" value="RRM_1"/>
    <property type="match status" value="1"/>
</dbReference>
<dbReference type="PROSITE" id="PS50102">
    <property type="entry name" value="RRM"/>
    <property type="match status" value="1"/>
</dbReference>
<feature type="compositionally biased region" description="Basic and acidic residues" evidence="5">
    <location>
        <begin position="110"/>
        <end position="121"/>
    </location>
</feature>
<gene>
    <name evidence="7" type="primary">NOP15</name>
    <name evidence="7" type="ORF">MPSI1_004036</name>
</gene>
<feature type="compositionally biased region" description="Polar residues" evidence="5">
    <location>
        <begin position="125"/>
        <end position="134"/>
    </location>
</feature>
<feature type="region of interest" description="Disordered" evidence="5">
    <location>
        <begin position="17"/>
        <end position="235"/>
    </location>
</feature>
<feature type="compositionally biased region" description="Low complexity" evidence="5">
    <location>
        <begin position="99"/>
        <end position="109"/>
    </location>
</feature>
<accession>A0AAF0FEP3</accession>
<feature type="compositionally biased region" description="Basic and acidic residues" evidence="5">
    <location>
        <begin position="22"/>
        <end position="43"/>
    </location>
</feature>
<dbReference type="GO" id="GO:0003723">
    <property type="term" value="F:RNA binding"/>
    <property type="evidence" value="ECO:0007669"/>
    <property type="project" value="UniProtKB-UniRule"/>
</dbReference>
<proteinExistence type="predicted"/>
<evidence type="ECO:0000313" key="8">
    <source>
        <dbReference type="Proteomes" id="UP001214628"/>
    </source>
</evidence>
<organism evidence="7 8">
    <name type="scientific">Malassezia psittaci</name>
    <dbReference type="NCBI Taxonomy" id="1821823"/>
    <lineage>
        <taxon>Eukaryota</taxon>
        <taxon>Fungi</taxon>
        <taxon>Dikarya</taxon>
        <taxon>Basidiomycota</taxon>
        <taxon>Ustilaginomycotina</taxon>
        <taxon>Malasseziomycetes</taxon>
        <taxon>Malasseziales</taxon>
        <taxon>Malasseziaceae</taxon>
        <taxon>Malassezia</taxon>
    </lineage>
</organism>
<feature type="domain" description="RRM" evidence="6">
    <location>
        <begin position="261"/>
        <end position="339"/>
    </location>
</feature>
<dbReference type="EMBL" id="CP118382">
    <property type="protein sequence ID" value="WFD45354.1"/>
    <property type="molecule type" value="Genomic_DNA"/>
</dbReference>
<protein>
    <submittedName>
        <fullName evidence="7">Nucleolar protein</fullName>
    </submittedName>
</protein>
<feature type="region of interest" description="Disordered" evidence="5">
    <location>
        <begin position="361"/>
        <end position="385"/>
    </location>
</feature>
<dbReference type="CDD" id="cd12307">
    <property type="entry name" value="RRM_NIFK_like"/>
    <property type="match status" value="1"/>
</dbReference>
<evidence type="ECO:0000256" key="2">
    <source>
        <dbReference type="ARBA" id="ARBA00022884"/>
    </source>
</evidence>
<dbReference type="SUPFAM" id="SSF54928">
    <property type="entry name" value="RNA-binding domain, RBD"/>
    <property type="match status" value="1"/>
</dbReference>
<keyword evidence="8" id="KW-1185">Reference proteome</keyword>
<evidence type="ECO:0000313" key="7">
    <source>
        <dbReference type="EMBL" id="WFD45354.1"/>
    </source>
</evidence>